<dbReference type="InterPro" id="IPR016169">
    <property type="entry name" value="FAD-bd_PCMH_sub2"/>
</dbReference>
<dbReference type="SUPFAM" id="SSF55447">
    <property type="entry name" value="CO dehydrogenase flavoprotein C-terminal domain-like"/>
    <property type="match status" value="1"/>
</dbReference>
<keyword evidence="2" id="KW-0274">FAD</keyword>
<feature type="domain" description="FAD-binding PCMH-type" evidence="4">
    <location>
        <begin position="1"/>
        <end position="177"/>
    </location>
</feature>
<proteinExistence type="predicted"/>
<geneLocation type="plasmid" evidence="6">
    <name>pdy25-c</name>
</geneLocation>
<dbReference type="InterPro" id="IPR051312">
    <property type="entry name" value="Diverse_Substr_Oxidored"/>
</dbReference>
<dbReference type="PROSITE" id="PS51387">
    <property type="entry name" value="FAD_PCMH"/>
    <property type="match status" value="1"/>
</dbReference>
<dbReference type="GO" id="GO:0016491">
    <property type="term" value="F:oxidoreductase activity"/>
    <property type="evidence" value="ECO:0007669"/>
    <property type="project" value="UniProtKB-KW"/>
</dbReference>
<dbReference type="PANTHER" id="PTHR42659:SF2">
    <property type="entry name" value="XANTHINE DEHYDROGENASE SUBUNIT C-RELATED"/>
    <property type="match status" value="1"/>
</dbReference>
<dbReference type="Gene3D" id="3.30.465.10">
    <property type="match status" value="1"/>
</dbReference>
<dbReference type="Pfam" id="PF00941">
    <property type="entry name" value="FAD_binding_5"/>
    <property type="match status" value="1"/>
</dbReference>
<dbReference type="Gene3D" id="3.30.390.50">
    <property type="entry name" value="CO dehydrogenase flavoprotein, C-terminal domain"/>
    <property type="match status" value="1"/>
</dbReference>
<accession>A0A291M4N9</accession>
<protein>
    <recommendedName>
        <fullName evidence="4">FAD-binding PCMH-type domain-containing protein</fullName>
    </recommendedName>
</protein>
<evidence type="ECO:0000259" key="4">
    <source>
        <dbReference type="PROSITE" id="PS51387"/>
    </source>
</evidence>
<evidence type="ECO:0000256" key="1">
    <source>
        <dbReference type="ARBA" id="ARBA00022630"/>
    </source>
</evidence>
<keyword evidence="3" id="KW-0560">Oxidoreductase</keyword>
<dbReference type="SUPFAM" id="SSF56176">
    <property type="entry name" value="FAD-binding/transporter-associated domain-like"/>
    <property type="match status" value="1"/>
</dbReference>
<dbReference type="InterPro" id="IPR036683">
    <property type="entry name" value="CO_DH_flav_C_dom_sf"/>
</dbReference>
<evidence type="ECO:0000256" key="3">
    <source>
        <dbReference type="ARBA" id="ARBA00023002"/>
    </source>
</evidence>
<dbReference type="GO" id="GO:0071949">
    <property type="term" value="F:FAD binding"/>
    <property type="evidence" value="ECO:0007669"/>
    <property type="project" value="InterPro"/>
</dbReference>
<dbReference type="PANTHER" id="PTHR42659">
    <property type="entry name" value="XANTHINE DEHYDROGENASE SUBUNIT C-RELATED"/>
    <property type="match status" value="1"/>
</dbReference>
<keyword evidence="1" id="KW-0285">Flavoprotein</keyword>
<evidence type="ECO:0000313" key="6">
    <source>
        <dbReference type="Proteomes" id="UP000219050"/>
    </source>
</evidence>
<dbReference type="Gene3D" id="3.30.43.10">
    <property type="entry name" value="Uridine Diphospho-n-acetylenolpyruvylglucosamine Reductase, domain 2"/>
    <property type="match status" value="1"/>
</dbReference>
<dbReference type="AlphaFoldDB" id="A0A291M4N9"/>
<dbReference type="RefSeq" id="WP_097374531.1">
    <property type="nucleotide sequence ID" value="NZ_CP021407.1"/>
</dbReference>
<keyword evidence="6" id="KW-1185">Reference proteome</keyword>
<evidence type="ECO:0000256" key="2">
    <source>
        <dbReference type="ARBA" id="ARBA00022827"/>
    </source>
</evidence>
<dbReference type="InterPro" id="IPR002346">
    <property type="entry name" value="Mopterin_DH_FAD-bd"/>
</dbReference>
<sequence>MKPAPFQLLTAPDLPAALPLLSDAAAETKPVAGSQSLGPMLNLRLARPARLLDVSRLPELRRVEEDADAITYGAALTHAEFEDGTLPDATPGWLPAIARRIAYRAVRNRGTIGGSLAHADPAADWVNTLIALGASVRLAGGTAPRDMALNDFITGPLATALAPGEVITAIRIPRRTPAARWSYWKFCRKQGEFAKASAAILADPARGDYRVLAGALDRAPVLLPDARALIDGQADASQVVTAALPDLSPARLTLQITATRRALASLTEGTPA</sequence>
<organism evidence="5 6">
    <name type="scientific">Pacificitalea manganoxidans</name>
    <dbReference type="NCBI Taxonomy" id="1411902"/>
    <lineage>
        <taxon>Bacteria</taxon>
        <taxon>Pseudomonadati</taxon>
        <taxon>Pseudomonadota</taxon>
        <taxon>Alphaproteobacteria</taxon>
        <taxon>Rhodobacterales</taxon>
        <taxon>Paracoccaceae</taxon>
        <taxon>Pacificitalea</taxon>
    </lineage>
</organism>
<gene>
    <name evidence="5" type="ORF">CBW24_17285</name>
</gene>
<dbReference type="KEGG" id="cmag:CBW24_17285"/>
<name>A0A291M4N9_9RHOB</name>
<dbReference type="InterPro" id="IPR016166">
    <property type="entry name" value="FAD-bd_PCMH"/>
</dbReference>
<keyword evidence="5" id="KW-0614">Plasmid</keyword>
<dbReference type="EMBL" id="CP021407">
    <property type="protein sequence ID" value="ATI43890.1"/>
    <property type="molecule type" value="Genomic_DNA"/>
</dbReference>
<dbReference type="InterPro" id="IPR036318">
    <property type="entry name" value="FAD-bd_PCMH-like_sf"/>
</dbReference>
<dbReference type="OrthoDB" id="9793944at2"/>
<dbReference type="Proteomes" id="UP000219050">
    <property type="component" value="Plasmid pDY25-C"/>
</dbReference>
<reference evidence="5 6" key="1">
    <citation type="submission" date="2017-05" db="EMBL/GenBank/DDBJ databases">
        <title>Comparative genomic and metabolic analysis of manganese-oxidizing mechanisms in Celeribater manganoxidans DY25T: its adaption to the environment of polymetallic nodule.</title>
        <authorList>
            <person name="Wang X."/>
        </authorList>
    </citation>
    <scope>NUCLEOTIDE SEQUENCE [LARGE SCALE GENOMIC DNA]</scope>
    <source>
        <strain evidence="5 6">DY25</strain>
        <plasmid evidence="6">pdy25-c</plasmid>
    </source>
</reference>
<dbReference type="InterPro" id="IPR016167">
    <property type="entry name" value="FAD-bd_PCMH_sub1"/>
</dbReference>
<evidence type="ECO:0000313" key="5">
    <source>
        <dbReference type="EMBL" id="ATI43890.1"/>
    </source>
</evidence>